<protein>
    <submittedName>
        <fullName evidence="3">Putative nuclear matrix protein</fullName>
    </submittedName>
</protein>
<feature type="compositionally biased region" description="Polar residues" evidence="1">
    <location>
        <begin position="536"/>
        <end position="545"/>
    </location>
</feature>
<feature type="region of interest" description="Disordered" evidence="1">
    <location>
        <begin position="192"/>
        <end position="214"/>
    </location>
</feature>
<dbReference type="Proteomes" id="UP000008854">
    <property type="component" value="Unassembled WGS sequence"/>
</dbReference>
<dbReference type="WBParaSite" id="Smp_160600.2">
    <property type="protein sequence ID" value="Smp_160600.2"/>
    <property type="gene ID" value="Smp_160600"/>
</dbReference>
<name>A0A5K4EU44_SCHMA</name>
<sequence length="636" mass="71950">MSVGQSGAELSFGVIKDILEDPSGFSLAKLKTTAEAIELKDKKSLIDVALRGRMLRLLASDSMDDVKTLLKMGVAAALANLCSAPTPFLLFADVFNTKPISLCEEMFGFMEETIITLKDVPLFASGRNTLLRMCNDLLRRLSKSQNTVFCGQIQLFLTRLFPLDEKSGLNFMSNFNSEKDILYNKNPDPSAFKHQVSHDHTSDDLEEGEMTDSSTPLEVDAGLYVKFWSLQEFFKSPALCYEKAKWLRFTSSTDTVLDVFSSIKLMAIEEGDICSQSSSGTFSKYLTSEKLLDLQLMDPSFRRYIIVQLLILFQYLTTTVKFKTIDQVLSEDQRSWVNQRHEVVLRLLSSNSPNNSSGGTFVSTVERILERESYWNRWKNDGCPSFIRTPEKSRLSVRKRHINPLVTRTGQKVYRFGNRELDKLWNVCPDNLAACRDKRRVFNPDLHSYFQDAIMEMDPAEKVEEEYKSINKDEWSWRALRFLSRKCPHFYINWNPPGRPVKDYLSVILTEKIQSEEDKKGSTNNVNDCDNRRGSDGTTGDSIPSKQPKLEEAVDSTILDSTVKSSSLSRTRSVPSTKQLQEHTSTKGQTNAKSYGSPMRTRYRDTLTSDDGVDTASGSDNDANGDNDGESDSITE</sequence>
<feature type="region of interest" description="Disordered" evidence="1">
    <location>
        <begin position="516"/>
        <end position="636"/>
    </location>
</feature>
<dbReference type="GO" id="GO:0000445">
    <property type="term" value="C:THO complex part of transcription export complex"/>
    <property type="evidence" value="ECO:0007669"/>
    <property type="project" value="TreeGrafter"/>
</dbReference>
<dbReference type="GO" id="GO:0006406">
    <property type="term" value="P:mRNA export from nucleus"/>
    <property type="evidence" value="ECO:0007669"/>
    <property type="project" value="TreeGrafter"/>
</dbReference>
<reference evidence="2" key="1">
    <citation type="journal article" date="2012" name="PLoS Negl. Trop. Dis.">
        <title>A systematically improved high quality genome and transcriptome of the human blood fluke Schistosoma mansoni.</title>
        <authorList>
            <person name="Protasio A.V."/>
            <person name="Tsai I.J."/>
            <person name="Babbage A."/>
            <person name="Nichol S."/>
            <person name="Hunt M."/>
            <person name="Aslett M.A."/>
            <person name="De Silva N."/>
            <person name="Velarde G.S."/>
            <person name="Anderson T.J."/>
            <person name="Clark R.C."/>
            <person name="Davidson C."/>
            <person name="Dillon G.P."/>
            <person name="Holroyd N.E."/>
            <person name="LoVerde P.T."/>
            <person name="Lloyd C."/>
            <person name="McQuillan J."/>
            <person name="Oliveira G."/>
            <person name="Otto T.D."/>
            <person name="Parker-Manuel S.J."/>
            <person name="Quail M.A."/>
            <person name="Wilson R.A."/>
            <person name="Zerlotini A."/>
            <person name="Dunne D.W."/>
            <person name="Berriman M."/>
        </authorList>
    </citation>
    <scope>NUCLEOTIDE SEQUENCE [LARGE SCALE GENOMIC DNA]</scope>
    <source>
        <strain evidence="2">Puerto Rican</strain>
    </source>
</reference>
<dbReference type="PANTHER" id="PTHR13265:SF0">
    <property type="entry name" value="HPR1"/>
    <property type="match status" value="1"/>
</dbReference>
<dbReference type="InterPro" id="IPR021861">
    <property type="entry name" value="THO_THOC1"/>
</dbReference>
<accession>A0A5K4EU44</accession>
<dbReference type="PANTHER" id="PTHR13265">
    <property type="entry name" value="THO COMPLEX SUBUNIT 1"/>
    <property type="match status" value="1"/>
</dbReference>
<keyword evidence="2" id="KW-1185">Reference proteome</keyword>
<dbReference type="FunCoup" id="A0A5K4EU44">
    <property type="interactions" value="1690"/>
</dbReference>
<reference evidence="3" key="2">
    <citation type="submission" date="2019-11" db="UniProtKB">
        <authorList>
            <consortium name="WormBaseParasite"/>
        </authorList>
    </citation>
    <scope>IDENTIFICATION</scope>
    <source>
        <strain evidence="3">Puerto Rican</strain>
    </source>
</reference>
<feature type="compositionally biased region" description="Low complexity" evidence="1">
    <location>
        <begin position="561"/>
        <end position="577"/>
    </location>
</feature>
<dbReference type="InParanoid" id="A0A5K4EU44"/>
<proteinExistence type="predicted"/>
<evidence type="ECO:0000313" key="3">
    <source>
        <dbReference type="WBParaSite" id="Smp_160600.2"/>
    </source>
</evidence>
<organism evidence="2 3">
    <name type="scientific">Schistosoma mansoni</name>
    <name type="common">Blood fluke</name>
    <dbReference type="NCBI Taxonomy" id="6183"/>
    <lineage>
        <taxon>Eukaryota</taxon>
        <taxon>Metazoa</taxon>
        <taxon>Spiralia</taxon>
        <taxon>Lophotrochozoa</taxon>
        <taxon>Platyhelminthes</taxon>
        <taxon>Trematoda</taxon>
        <taxon>Digenea</taxon>
        <taxon>Strigeidida</taxon>
        <taxon>Schistosomatoidea</taxon>
        <taxon>Schistosomatidae</taxon>
        <taxon>Schistosoma</taxon>
    </lineage>
</organism>
<dbReference type="STRING" id="6183.A0A5K4EU44"/>
<evidence type="ECO:0000313" key="2">
    <source>
        <dbReference type="Proteomes" id="UP000008854"/>
    </source>
</evidence>
<evidence type="ECO:0000256" key="1">
    <source>
        <dbReference type="SAM" id="MobiDB-lite"/>
    </source>
</evidence>
<feature type="compositionally biased region" description="Acidic residues" evidence="1">
    <location>
        <begin position="623"/>
        <end position="636"/>
    </location>
</feature>
<dbReference type="Pfam" id="PF11957">
    <property type="entry name" value="efThoc1"/>
    <property type="match status" value="1"/>
</dbReference>
<dbReference type="AlphaFoldDB" id="A0A5K4EU44"/>